<dbReference type="InterPro" id="IPR038973">
    <property type="entry name" value="MutL/Mlh/Pms-like"/>
</dbReference>
<evidence type="ECO:0000256" key="1">
    <source>
        <dbReference type="ARBA" id="ARBA00006082"/>
    </source>
</evidence>
<protein>
    <recommendedName>
        <fullName evidence="3">MutL C-terminal dimerisation domain-containing protein</fullName>
    </recommendedName>
</protein>
<evidence type="ECO:0000313" key="5">
    <source>
        <dbReference type="Proteomes" id="UP000799302"/>
    </source>
</evidence>
<dbReference type="SMART" id="SM00853">
    <property type="entry name" value="MutL_C"/>
    <property type="match status" value="1"/>
</dbReference>
<dbReference type="Gene3D" id="3.30.1370.100">
    <property type="entry name" value="MutL, C-terminal domain, regulatory subdomain"/>
    <property type="match status" value="1"/>
</dbReference>
<evidence type="ECO:0000313" key="4">
    <source>
        <dbReference type="EMBL" id="KAF2665656.1"/>
    </source>
</evidence>
<feature type="region of interest" description="Disordered" evidence="2">
    <location>
        <begin position="403"/>
        <end position="531"/>
    </location>
</feature>
<evidence type="ECO:0000259" key="3">
    <source>
        <dbReference type="SMART" id="SM00853"/>
    </source>
</evidence>
<dbReference type="AlphaFoldDB" id="A0A6A6U1Z1"/>
<dbReference type="Gene3D" id="3.30.565.10">
    <property type="entry name" value="Histidine kinase-like ATPase, C-terminal domain"/>
    <property type="match status" value="1"/>
</dbReference>
<organism evidence="4 5">
    <name type="scientific">Microthyrium microscopicum</name>
    <dbReference type="NCBI Taxonomy" id="703497"/>
    <lineage>
        <taxon>Eukaryota</taxon>
        <taxon>Fungi</taxon>
        <taxon>Dikarya</taxon>
        <taxon>Ascomycota</taxon>
        <taxon>Pezizomycotina</taxon>
        <taxon>Dothideomycetes</taxon>
        <taxon>Dothideomycetes incertae sedis</taxon>
        <taxon>Microthyriales</taxon>
        <taxon>Microthyriaceae</taxon>
        <taxon>Microthyrium</taxon>
    </lineage>
</organism>
<dbReference type="PANTHER" id="PTHR10073">
    <property type="entry name" value="DNA MISMATCH REPAIR PROTEIN MLH, PMS, MUTL"/>
    <property type="match status" value="1"/>
</dbReference>
<keyword evidence="5" id="KW-1185">Reference proteome</keyword>
<comment type="similarity">
    <text evidence="1">Belongs to the DNA mismatch repair MutL/HexB family.</text>
</comment>
<dbReference type="InterPro" id="IPR014790">
    <property type="entry name" value="MutL_C"/>
</dbReference>
<dbReference type="GO" id="GO:0016887">
    <property type="term" value="F:ATP hydrolysis activity"/>
    <property type="evidence" value="ECO:0007669"/>
    <property type="project" value="InterPro"/>
</dbReference>
<dbReference type="PANTHER" id="PTHR10073:SF47">
    <property type="entry name" value="DNA MISMATCH REPAIR PROTEIN MLH3"/>
    <property type="match status" value="1"/>
</dbReference>
<dbReference type="SUPFAM" id="SSF55874">
    <property type="entry name" value="ATPase domain of HSP90 chaperone/DNA topoisomerase II/histidine kinase"/>
    <property type="match status" value="1"/>
</dbReference>
<dbReference type="InterPro" id="IPR042121">
    <property type="entry name" value="MutL_C_regsub"/>
</dbReference>
<dbReference type="GO" id="GO:0140664">
    <property type="term" value="F:ATP-dependent DNA damage sensor activity"/>
    <property type="evidence" value="ECO:0007669"/>
    <property type="project" value="InterPro"/>
</dbReference>
<dbReference type="GO" id="GO:0032300">
    <property type="term" value="C:mismatch repair complex"/>
    <property type="evidence" value="ECO:0007669"/>
    <property type="project" value="InterPro"/>
</dbReference>
<dbReference type="EMBL" id="MU004240">
    <property type="protein sequence ID" value="KAF2665656.1"/>
    <property type="molecule type" value="Genomic_DNA"/>
</dbReference>
<feature type="compositionally biased region" description="Low complexity" evidence="2">
    <location>
        <begin position="425"/>
        <end position="438"/>
    </location>
</feature>
<dbReference type="Gene3D" id="3.30.1540.20">
    <property type="entry name" value="MutL, C-terminal domain, dimerisation subdomain"/>
    <property type="match status" value="1"/>
</dbReference>
<dbReference type="InterPro" id="IPR042120">
    <property type="entry name" value="MutL_C_dimsub"/>
</dbReference>
<feature type="region of interest" description="Disordered" evidence="2">
    <location>
        <begin position="553"/>
        <end position="590"/>
    </location>
</feature>
<dbReference type="SUPFAM" id="SSF118116">
    <property type="entry name" value="DNA mismatch repair protein MutL"/>
    <property type="match status" value="1"/>
</dbReference>
<dbReference type="GO" id="GO:0005524">
    <property type="term" value="F:ATP binding"/>
    <property type="evidence" value="ECO:0007669"/>
    <property type="project" value="InterPro"/>
</dbReference>
<dbReference type="GO" id="GO:0006298">
    <property type="term" value="P:mismatch repair"/>
    <property type="evidence" value="ECO:0007669"/>
    <property type="project" value="InterPro"/>
</dbReference>
<dbReference type="Pfam" id="PF08676">
    <property type="entry name" value="MutL_C"/>
    <property type="match status" value="1"/>
</dbReference>
<feature type="compositionally biased region" description="Polar residues" evidence="2">
    <location>
        <begin position="440"/>
        <end position="465"/>
    </location>
</feature>
<dbReference type="InterPro" id="IPR037198">
    <property type="entry name" value="MutL_C_sf"/>
</dbReference>
<proteinExistence type="inferred from homology"/>
<sequence length="924" mass="101550">MAEHCRIKPLPDAVVAQIKSSASITTLNSVVLRLLANSLDAGAKKIEISIERSRGSCIVEDDGLGILPCEFTESGGLGKLHQTSKSEKKGTVHGCDGVFIASLSAISLLTIVSRHSEYRSTNRITFHRSQVLSRLIPASESQERQLRGHGTRVTVRDLFGNMPVRVKHRAIQQQQATEVDREWDQLKLSILSFLICWPGAVGIKVLDVDGSRSMSLPTNTDILTENLFGLQKSSLSRFTELLVQAGYLSLRAEQIWIPASAASKAISIKGLIGQQPVANKQLQFLSIGIWPITPQSQYNELFDHINRLFKQSDFGLYVDDNETGQPSGAGSITQGSITFNARQKDLKASKKAIERYPIFSLCIAFRQTPADMQHRLQDSAHMEVILELLDALITGWLKTNHFRPGVRTPSRASARKRKQTGITGSPTTSRNTSPSPLSIESANRKYSSVGSNETHSKLGQGSRSLKTGDIEDSDFIPIAISRNDNPRRPSSTTMQMRQRPLSAAPALTNVAGSSTPAPRTAEDASQEPPERMEPDIDATMIWIDPITKRSHRVNSRTGTAVRVADPDQASRPVSRRLTMRPSTRESKSAPGWINGLLDTWQNPVFGSNEAGIPQLASAAEGTAPGNQRRLGGTSFAFEGASTSVATKLSKQSLQDATVLAQVDSRFILMLLPSGSGAQLATDLIMVDQHAADERCKVEQLLQELCQPSEMQEAGTGQFLVRHVELGAPLIFQIPANEAQNFQRQASHFGHWGINYDISDKLAVSDKEEKTLIVKTLPPTISERCKSEPSLLINFLRTEMWKTSEKATTLPITANASTAHRPSWLSLIGRCPTGILDMINSRACRSAIMFNDTLTHNECLQLTTELAKCAFPFQCAHGRPSMVPLVHLEEDSGSLLQWREEKSQGQSSFLKAFKNWKRKETENSG</sequence>
<name>A0A6A6U1Z1_9PEZI</name>
<evidence type="ECO:0000256" key="2">
    <source>
        <dbReference type="SAM" id="MobiDB-lite"/>
    </source>
</evidence>
<gene>
    <name evidence="4" type="ORF">BT63DRAFT_482576</name>
</gene>
<feature type="domain" description="MutL C-terminal dimerisation" evidence="3">
    <location>
        <begin position="658"/>
        <end position="853"/>
    </location>
</feature>
<dbReference type="Proteomes" id="UP000799302">
    <property type="component" value="Unassembled WGS sequence"/>
</dbReference>
<dbReference type="Pfam" id="PF13589">
    <property type="entry name" value="HATPase_c_3"/>
    <property type="match status" value="1"/>
</dbReference>
<reference evidence="4" key="1">
    <citation type="journal article" date="2020" name="Stud. Mycol.">
        <title>101 Dothideomycetes genomes: a test case for predicting lifestyles and emergence of pathogens.</title>
        <authorList>
            <person name="Haridas S."/>
            <person name="Albert R."/>
            <person name="Binder M."/>
            <person name="Bloem J."/>
            <person name="Labutti K."/>
            <person name="Salamov A."/>
            <person name="Andreopoulos B."/>
            <person name="Baker S."/>
            <person name="Barry K."/>
            <person name="Bills G."/>
            <person name="Bluhm B."/>
            <person name="Cannon C."/>
            <person name="Castanera R."/>
            <person name="Culley D."/>
            <person name="Daum C."/>
            <person name="Ezra D."/>
            <person name="Gonzalez J."/>
            <person name="Henrissat B."/>
            <person name="Kuo A."/>
            <person name="Liang C."/>
            <person name="Lipzen A."/>
            <person name="Lutzoni F."/>
            <person name="Magnuson J."/>
            <person name="Mondo S."/>
            <person name="Nolan M."/>
            <person name="Ohm R."/>
            <person name="Pangilinan J."/>
            <person name="Park H.-J."/>
            <person name="Ramirez L."/>
            <person name="Alfaro M."/>
            <person name="Sun H."/>
            <person name="Tritt A."/>
            <person name="Yoshinaga Y."/>
            <person name="Zwiers L.-H."/>
            <person name="Turgeon B."/>
            <person name="Goodwin S."/>
            <person name="Spatafora J."/>
            <person name="Crous P."/>
            <person name="Grigoriev I."/>
        </authorList>
    </citation>
    <scope>NUCLEOTIDE SEQUENCE</scope>
    <source>
        <strain evidence="4">CBS 115976</strain>
    </source>
</reference>
<dbReference type="InterPro" id="IPR036890">
    <property type="entry name" value="HATPase_C_sf"/>
</dbReference>
<accession>A0A6A6U1Z1</accession>
<dbReference type="OrthoDB" id="429932at2759"/>